<keyword evidence="1" id="KW-1133">Transmembrane helix</keyword>
<proteinExistence type="predicted"/>
<feature type="transmembrane region" description="Helical" evidence="1">
    <location>
        <begin position="121"/>
        <end position="142"/>
    </location>
</feature>
<evidence type="ECO:0000256" key="1">
    <source>
        <dbReference type="SAM" id="Phobius"/>
    </source>
</evidence>
<dbReference type="Proteomes" id="UP000249396">
    <property type="component" value="Unassembled WGS sequence"/>
</dbReference>
<keyword evidence="1" id="KW-0812">Transmembrane</keyword>
<sequence>MFIQAAILGGGLLCAGIKTYRQLRQPKNLVEALSSDAMPDLGSKPPGSMPGFMAKADRACQQFIQQKIDPLFSGSATRRQQMAALVEDDSTLPLLNETEKTTNRYLALSGLSIGVSTLASFVFPALLVPAMLLGAALLFPMYQIMFKDMLVERKIKLSLLGSLYLSGFWLAGYYVFAGVAFFLYFLGLK</sequence>
<gene>
    <name evidence="2" type="ORF">DM484_22270</name>
</gene>
<feature type="transmembrane region" description="Helical" evidence="1">
    <location>
        <begin position="163"/>
        <end position="186"/>
    </location>
</feature>
<organism evidence="2 3">
    <name type="scientific">Candidatus Methylumidiphilus alinenensis</name>
    <dbReference type="NCBI Taxonomy" id="2202197"/>
    <lineage>
        <taxon>Bacteria</taxon>
        <taxon>Pseudomonadati</taxon>
        <taxon>Pseudomonadota</taxon>
        <taxon>Gammaproteobacteria</taxon>
        <taxon>Methylococcales</taxon>
        <taxon>Candidatus Methylumidiphilus</taxon>
    </lineage>
</organism>
<keyword evidence="1" id="KW-0472">Membrane</keyword>
<reference evidence="2 3" key="1">
    <citation type="journal article" date="2018" name="Aquat. Microb. Ecol.">
        <title>Gammaproteobacterial methanotrophs dominate.</title>
        <authorList>
            <person name="Rissanen A.J."/>
            <person name="Saarenheimo J."/>
            <person name="Tiirola M."/>
            <person name="Peura S."/>
            <person name="Aalto S.L."/>
            <person name="Karvinen A."/>
            <person name="Nykanen H."/>
        </authorList>
    </citation>
    <scope>NUCLEOTIDE SEQUENCE [LARGE SCALE GENOMIC DNA]</scope>
    <source>
        <strain evidence="2">AMbin10</strain>
    </source>
</reference>
<evidence type="ECO:0000313" key="3">
    <source>
        <dbReference type="Proteomes" id="UP000249396"/>
    </source>
</evidence>
<accession>A0A2W4QNK6</accession>
<feature type="non-terminal residue" evidence="2">
    <location>
        <position position="189"/>
    </location>
</feature>
<comment type="caution">
    <text evidence="2">The sequence shown here is derived from an EMBL/GenBank/DDBJ whole genome shotgun (WGS) entry which is preliminary data.</text>
</comment>
<dbReference type="EMBL" id="QJPH01000447">
    <property type="protein sequence ID" value="PZN73725.1"/>
    <property type="molecule type" value="Genomic_DNA"/>
</dbReference>
<dbReference type="AlphaFoldDB" id="A0A2W4QNK6"/>
<protein>
    <submittedName>
        <fullName evidence="2">Uncharacterized protein</fullName>
    </submittedName>
</protein>
<evidence type="ECO:0000313" key="2">
    <source>
        <dbReference type="EMBL" id="PZN73725.1"/>
    </source>
</evidence>
<name>A0A2W4QNK6_9GAMM</name>